<dbReference type="GO" id="GO:0003676">
    <property type="term" value="F:nucleic acid binding"/>
    <property type="evidence" value="ECO:0007669"/>
    <property type="project" value="InterPro"/>
</dbReference>
<dbReference type="Gene3D" id="2.20.25.10">
    <property type="match status" value="1"/>
</dbReference>
<evidence type="ECO:0000256" key="12">
    <source>
        <dbReference type="RuleBase" id="RU003474"/>
    </source>
</evidence>
<evidence type="ECO:0000256" key="9">
    <source>
        <dbReference type="ARBA" id="ARBA00029985"/>
    </source>
</evidence>
<evidence type="ECO:0000256" key="6">
    <source>
        <dbReference type="ARBA" id="ARBA00022833"/>
    </source>
</evidence>
<dbReference type="SMART" id="SM00661">
    <property type="entry name" value="RPOL9"/>
    <property type="match status" value="1"/>
</dbReference>
<dbReference type="FunFam" id="2.20.25.10:FF:000005">
    <property type="entry name" value="DNA-directed RNA polymerase subunit"/>
    <property type="match status" value="1"/>
</dbReference>
<evidence type="ECO:0000256" key="1">
    <source>
        <dbReference type="ARBA" id="ARBA00004123"/>
    </source>
</evidence>
<gene>
    <name evidence="14" type="ORF">RDB_LOCUS11754</name>
</gene>
<dbReference type="SUPFAM" id="SSF57783">
    <property type="entry name" value="Zinc beta-ribbon"/>
    <property type="match status" value="1"/>
</dbReference>
<comment type="similarity">
    <text evidence="12">Belongs to the archaeal rpoM/eukaryotic RPA12/RPB9/RPC11 RNA polymerase family.</text>
</comment>
<keyword evidence="7 12" id="KW-0804">Transcription</keyword>
<reference evidence="14" key="1">
    <citation type="submission" date="2021-01" db="EMBL/GenBank/DDBJ databases">
        <authorList>
            <person name="Kaushik A."/>
        </authorList>
    </citation>
    <scope>NUCLEOTIDE SEQUENCE</scope>
    <source>
        <strain evidence="14">AG5</strain>
    </source>
</reference>
<dbReference type="InterPro" id="IPR034014">
    <property type="entry name" value="Zn_ribbon_RPC11_C"/>
</dbReference>
<dbReference type="GO" id="GO:0003899">
    <property type="term" value="F:DNA-directed RNA polymerase activity"/>
    <property type="evidence" value="ECO:0007669"/>
    <property type="project" value="InterPro"/>
</dbReference>
<name>A0A8H3DQN8_9AGAM</name>
<comment type="subcellular location">
    <subcellularLocation>
        <location evidence="1">Nucleus</location>
    </subcellularLocation>
</comment>
<evidence type="ECO:0000313" key="14">
    <source>
        <dbReference type="EMBL" id="CAE7066164.1"/>
    </source>
</evidence>
<evidence type="ECO:0000256" key="4">
    <source>
        <dbReference type="ARBA" id="ARBA00022723"/>
    </source>
</evidence>
<dbReference type="GO" id="GO:0005666">
    <property type="term" value="C:RNA polymerase III complex"/>
    <property type="evidence" value="ECO:0007669"/>
    <property type="project" value="TreeGrafter"/>
</dbReference>
<comment type="caution">
    <text evidence="14">The sequence shown here is derived from an EMBL/GenBank/DDBJ whole genome shotgun (WGS) entry which is preliminary data.</text>
</comment>
<sequence length="157" mass="17833">MLFCPTCANILIISAEASGFNKWACQTCPYEFPITKQMTSRTRLQRKEVDDVLGGEAMWKDVDQTDAACPKCDNGRAYFMQLQIRSADEPMTTFYKFALHLCYKACTLLTHLILIDAPILNAAINGGWTRQIPRFTLILVDKKIKAQNTRNNSKKHP</sequence>
<dbReference type="InterPro" id="IPR001222">
    <property type="entry name" value="Znf_TFIIS"/>
</dbReference>
<dbReference type="EMBL" id="CAJNJQ010000257">
    <property type="protein sequence ID" value="CAE7066164.1"/>
    <property type="molecule type" value="Genomic_DNA"/>
</dbReference>
<dbReference type="Pfam" id="PF02150">
    <property type="entry name" value="Zn_ribbon_RPB9"/>
    <property type="match status" value="1"/>
</dbReference>
<organism evidence="14 15">
    <name type="scientific">Rhizoctonia solani</name>
    <dbReference type="NCBI Taxonomy" id="456999"/>
    <lineage>
        <taxon>Eukaryota</taxon>
        <taxon>Fungi</taxon>
        <taxon>Dikarya</taxon>
        <taxon>Basidiomycota</taxon>
        <taxon>Agaricomycotina</taxon>
        <taxon>Agaricomycetes</taxon>
        <taxon>Cantharellales</taxon>
        <taxon>Ceratobasidiaceae</taxon>
        <taxon>Rhizoctonia</taxon>
    </lineage>
</organism>
<feature type="domain" description="TFIIS-type" evidence="13">
    <location>
        <begin position="65"/>
        <end position="107"/>
    </location>
</feature>
<keyword evidence="3 12" id="KW-0240">DNA-directed RNA polymerase</keyword>
<keyword evidence="8" id="KW-0539">Nucleus</keyword>
<dbReference type="PROSITE" id="PS51133">
    <property type="entry name" value="ZF_TFIIS_2"/>
    <property type="match status" value="1"/>
</dbReference>
<dbReference type="GO" id="GO:0006386">
    <property type="term" value="P:termination of RNA polymerase III transcription"/>
    <property type="evidence" value="ECO:0007669"/>
    <property type="project" value="UniProtKB-ARBA"/>
</dbReference>
<keyword evidence="5 11" id="KW-0863">Zinc-finger</keyword>
<dbReference type="Pfam" id="PF01096">
    <property type="entry name" value="Zn_ribbon_TFIIS"/>
    <property type="match status" value="1"/>
</dbReference>
<dbReference type="SMART" id="SM00440">
    <property type="entry name" value="ZnF_C2C2"/>
    <property type="match status" value="1"/>
</dbReference>
<dbReference type="GO" id="GO:0008270">
    <property type="term" value="F:zinc ion binding"/>
    <property type="evidence" value="ECO:0007669"/>
    <property type="project" value="UniProtKB-KW"/>
</dbReference>
<evidence type="ECO:0000256" key="7">
    <source>
        <dbReference type="ARBA" id="ARBA00023163"/>
    </source>
</evidence>
<evidence type="ECO:0000256" key="8">
    <source>
        <dbReference type="ARBA" id="ARBA00023242"/>
    </source>
</evidence>
<protein>
    <recommendedName>
        <fullName evidence="2">DNA-directed RNA polymerase III subunit RPC10</fullName>
    </recommendedName>
    <alternativeName>
        <fullName evidence="10">DNA-directed RNA polymerases III 12.5 kDa polypeptide</fullName>
    </alternativeName>
    <alternativeName>
        <fullName evidence="9">RNA polymerase III subunit C11</fullName>
    </alternativeName>
</protein>
<dbReference type="CDD" id="cd10509">
    <property type="entry name" value="Zn-ribbon_RPC11"/>
    <property type="match status" value="1"/>
</dbReference>
<evidence type="ECO:0000256" key="3">
    <source>
        <dbReference type="ARBA" id="ARBA00022478"/>
    </source>
</evidence>
<evidence type="ECO:0000259" key="13">
    <source>
        <dbReference type="PROSITE" id="PS51133"/>
    </source>
</evidence>
<dbReference type="AlphaFoldDB" id="A0A8H3DQN8"/>
<dbReference type="InterPro" id="IPR012164">
    <property type="entry name" value="Rpa12/Rpb9/Rpc10/TFS"/>
</dbReference>
<accession>A0A8H3DQN8</accession>
<dbReference type="Proteomes" id="UP000663827">
    <property type="component" value="Unassembled WGS sequence"/>
</dbReference>
<proteinExistence type="inferred from homology"/>
<evidence type="ECO:0000256" key="5">
    <source>
        <dbReference type="ARBA" id="ARBA00022771"/>
    </source>
</evidence>
<keyword evidence="6" id="KW-0862">Zinc</keyword>
<evidence type="ECO:0000256" key="2">
    <source>
        <dbReference type="ARBA" id="ARBA00020093"/>
    </source>
</evidence>
<dbReference type="PANTHER" id="PTHR11239:SF12">
    <property type="entry name" value="DNA-DIRECTED RNA POLYMERASE III SUBUNIT RPC10"/>
    <property type="match status" value="1"/>
</dbReference>
<dbReference type="InterPro" id="IPR001529">
    <property type="entry name" value="Zn_ribbon_RPB9"/>
</dbReference>
<dbReference type="PANTHER" id="PTHR11239">
    <property type="entry name" value="DNA-DIRECTED RNA POLYMERASE"/>
    <property type="match status" value="1"/>
</dbReference>
<evidence type="ECO:0000313" key="15">
    <source>
        <dbReference type="Proteomes" id="UP000663827"/>
    </source>
</evidence>
<evidence type="ECO:0000256" key="11">
    <source>
        <dbReference type="PROSITE-ProRule" id="PRU00472"/>
    </source>
</evidence>
<keyword evidence="4 12" id="KW-0479">Metal-binding</keyword>
<evidence type="ECO:0000256" key="10">
    <source>
        <dbReference type="ARBA" id="ARBA00078207"/>
    </source>
</evidence>